<dbReference type="InterPro" id="IPR031717">
    <property type="entry name" value="ODO-1/KGD_C"/>
</dbReference>
<dbReference type="Proteomes" id="UP000305067">
    <property type="component" value="Unassembled WGS sequence"/>
</dbReference>
<evidence type="ECO:0000256" key="3">
    <source>
        <dbReference type="ARBA" id="ARBA00023002"/>
    </source>
</evidence>
<dbReference type="GO" id="GO:0030976">
    <property type="term" value="F:thiamine pyrophosphate binding"/>
    <property type="evidence" value="ECO:0007669"/>
    <property type="project" value="InterPro"/>
</dbReference>
<dbReference type="Pfam" id="PF02779">
    <property type="entry name" value="Transket_pyr"/>
    <property type="match status" value="1"/>
</dbReference>
<dbReference type="InterPro" id="IPR001017">
    <property type="entry name" value="DH_E1"/>
</dbReference>
<dbReference type="PANTHER" id="PTHR23152">
    <property type="entry name" value="2-OXOGLUTARATE DEHYDROGENASE"/>
    <property type="match status" value="1"/>
</dbReference>
<dbReference type="GO" id="GO:0016624">
    <property type="term" value="F:oxidoreductase activity, acting on the aldehyde or oxo group of donors, disulfide as acceptor"/>
    <property type="evidence" value="ECO:0007669"/>
    <property type="project" value="InterPro"/>
</dbReference>
<comment type="cofactor">
    <cofactor evidence="1">
        <name>thiamine diphosphate</name>
        <dbReference type="ChEBI" id="CHEBI:58937"/>
    </cofactor>
</comment>
<dbReference type="NCBIfam" id="NF006914">
    <property type="entry name" value="PRK09404.1"/>
    <property type="match status" value="1"/>
</dbReference>
<keyword evidence="3" id="KW-0560">Oxidoreductase</keyword>
<accession>A0A5C3Q870</accession>
<feature type="domain" description="Transketolase-like pyrimidine-binding" evidence="5">
    <location>
        <begin position="590"/>
        <end position="795"/>
    </location>
</feature>
<dbReference type="SMART" id="SM00861">
    <property type="entry name" value="Transket_pyr"/>
    <property type="match status" value="1"/>
</dbReference>
<dbReference type="GO" id="GO:0006091">
    <property type="term" value="P:generation of precursor metabolites and energy"/>
    <property type="evidence" value="ECO:0007669"/>
    <property type="project" value="UniProtKB-ARBA"/>
</dbReference>
<dbReference type="InterPro" id="IPR005475">
    <property type="entry name" value="Transketolase-like_Pyr-bd"/>
</dbReference>
<dbReference type="Gene3D" id="3.40.50.11610">
    <property type="entry name" value="Multifunctional 2-oxoglutarate metabolism enzyme, C-terminal domain"/>
    <property type="match status" value="1"/>
</dbReference>
<dbReference type="NCBIfam" id="NF008907">
    <property type="entry name" value="PRK12270.1"/>
    <property type="match status" value="1"/>
</dbReference>
<protein>
    <submittedName>
        <fullName evidence="6">Dehydrogenase E1 and transketolase domain-containing protein 1</fullName>
    </submittedName>
</protein>
<evidence type="ECO:0000313" key="7">
    <source>
        <dbReference type="Proteomes" id="UP000305067"/>
    </source>
</evidence>
<dbReference type="SUPFAM" id="SSF52518">
    <property type="entry name" value="Thiamin diphosphate-binding fold (THDP-binding)"/>
    <property type="match status" value="2"/>
</dbReference>
<proteinExistence type="inferred from homology"/>
<evidence type="ECO:0000256" key="1">
    <source>
        <dbReference type="ARBA" id="ARBA00001964"/>
    </source>
</evidence>
<dbReference type="AlphaFoldDB" id="A0A5C3Q870"/>
<gene>
    <name evidence="6" type="ORF">BDV98DRAFT_574829</name>
</gene>
<sequence>MLWATFPSCFIPPRPRSTTVSTMRKAILRSASSLGKRRYHDESFGFRKARGSVVKDYTQEQLANRAENAPLLRYVDSLRTHGHRAARLDPLDLLSREEVAALDPTRYGLNDPSATYDVNGIVWTSKTSQPWTLESITRHLRDIYVDRIAYEYMHSPSKEERLWFSHLLESDPPTESRKISDAERENIWQTLAKSEALDKFLQVKFPNLKRYGLEGGESMVPALNALFSIAAKGGMEQIVLGMPHRGRLNLLTGLLKFPPTALFHKIKGNSELPEGVEAEGDVLSHLFTSVDLGYGDKSIKISLLPNPSHLEAVDPVAMGKTRAKQYSLLKTSPEDCQLGDKVMCVQLHGDAAFTGQGIIMETLGLSNLPHYTSGGSVHIVVNNNIGYTTPATSARSSLYCSDIGKMINAPVLHVNGDYPEDVVRAVEVAYKYRETFRKDIIIDLMVYRRWGHNELDEPAFTQPQMYDKIRSRISVPQMYENHLVDDSLITKDQIDAFRATEKSHLEAELAKVETFKPEDLTLRGQWERMVWPSSSQVEKSDWSPDTGISEEELLKVGKASVVLPDNFNILSRLQRHIKARLQTLETKHGLNWATAEALAWGSLMREGYDVRISGQDVGRGTFSQRHAMFVDQKNENVVVPFNEFLESKSRLELSNSSLSEVAVLGFEYGQSWERPDLLPIWEAQYGDFFNGAQIIIDTYVISAETKWLKQSGLVMLLPHGLDGAGPEHSSSRLERFLQLSSDRYEYDASKPYGNPNIHVAFPTTPAQYFHMMRRQMKRNFRKPLIVASPKGLLRHPAATSSLAEMTSGTSFQPVLPDPANQDPSGVERIILVTGKLYYDLVKERSTKSLDSRVSIIRIEELSPFPFAELEAALEPFSVNEEEIKQDVVWVQEEPRNQGAWTHVGCRIDSVLESEGGSGKRVRYVGRKESALPAPGNGRMYTEQQKGVLEGAFKGL</sequence>
<dbReference type="Gene3D" id="3.40.50.12470">
    <property type="match status" value="1"/>
</dbReference>
<dbReference type="EMBL" id="ML178849">
    <property type="protein sequence ID" value="TFK97249.1"/>
    <property type="molecule type" value="Genomic_DNA"/>
</dbReference>
<dbReference type="PIRSF" id="PIRSF000157">
    <property type="entry name" value="Oxoglu_dh_E1"/>
    <property type="match status" value="1"/>
</dbReference>
<name>A0A5C3Q870_9AGAR</name>
<dbReference type="PANTHER" id="PTHR23152:SF4">
    <property type="entry name" value="2-OXOADIPATE DEHYDROGENASE COMPLEX COMPONENT E1"/>
    <property type="match status" value="1"/>
</dbReference>
<dbReference type="InterPro" id="IPR029061">
    <property type="entry name" value="THDP-binding"/>
</dbReference>
<dbReference type="Gene3D" id="3.40.50.970">
    <property type="match status" value="1"/>
</dbReference>
<evidence type="ECO:0000259" key="5">
    <source>
        <dbReference type="SMART" id="SM00861"/>
    </source>
</evidence>
<dbReference type="InterPro" id="IPR011603">
    <property type="entry name" value="2oxoglutarate_DH_E1"/>
</dbReference>
<dbReference type="Pfam" id="PF16870">
    <property type="entry name" value="OxoGdeHyase_C"/>
    <property type="match status" value="1"/>
</dbReference>
<evidence type="ECO:0000256" key="4">
    <source>
        <dbReference type="ARBA" id="ARBA00023052"/>
    </source>
</evidence>
<dbReference type="InterPro" id="IPR042179">
    <property type="entry name" value="KGD_C_sf"/>
</dbReference>
<keyword evidence="7" id="KW-1185">Reference proteome</keyword>
<keyword evidence="4" id="KW-0786">Thiamine pyrophosphate</keyword>
<organism evidence="6 7">
    <name type="scientific">Pterulicium gracile</name>
    <dbReference type="NCBI Taxonomy" id="1884261"/>
    <lineage>
        <taxon>Eukaryota</taxon>
        <taxon>Fungi</taxon>
        <taxon>Dikarya</taxon>
        <taxon>Basidiomycota</taxon>
        <taxon>Agaricomycotina</taxon>
        <taxon>Agaricomycetes</taxon>
        <taxon>Agaricomycetidae</taxon>
        <taxon>Agaricales</taxon>
        <taxon>Pleurotineae</taxon>
        <taxon>Pterulaceae</taxon>
        <taxon>Pterulicium</taxon>
    </lineage>
</organism>
<dbReference type="STRING" id="1884261.A0A5C3Q870"/>
<evidence type="ECO:0000313" key="6">
    <source>
        <dbReference type="EMBL" id="TFK97249.1"/>
    </source>
</evidence>
<evidence type="ECO:0000256" key="2">
    <source>
        <dbReference type="ARBA" id="ARBA00006936"/>
    </source>
</evidence>
<dbReference type="NCBIfam" id="TIGR00239">
    <property type="entry name" value="2oxo_dh_E1"/>
    <property type="match status" value="1"/>
</dbReference>
<dbReference type="Gene3D" id="1.10.287.1150">
    <property type="entry name" value="TPP helical domain"/>
    <property type="match status" value="1"/>
</dbReference>
<dbReference type="CDD" id="cd02016">
    <property type="entry name" value="TPP_E1_OGDC_like"/>
    <property type="match status" value="1"/>
</dbReference>
<reference evidence="6 7" key="1">
    <citation type="journal article" date="2019" name="Nat. Ecol. Evol.">
        <title>Megaphylogeny resolves global patterns of mushroom evolution.</title>
        <authorList>
            <person name="Varga T."/>
            <person name="Krizsan K."/>
            <person name="Foldi C."/>
            <person name="Dima B."/>
            <person name="Sanchez-Garcia M."/>
            <person name="Sanchez-Ramirez S."/>
            <person name="Szollosi G.J."/>
            <person name="Szarkandi J.G."/>
            <person name="Papp V."/>
            <person name="Albert L."/>
            <person name="Andreopoulos W."/>
            <person name="Angelini C."/>
            <person name="Antonin V."/>
            <person name="Barry K.W."/>
            <person name="Bougher N.L."/>
            <person name="Buchanan P."/>
            <person name="Buyck B."/>
            <person name="Bense V."/>
            <person name="Catcheside P."/>
            <person name="Chovatia M."/>
            <person name="Cooper J."/>
            <person name="Damon W."/>
            <person name="Desjardin D."/>
            <person name="Finy P."/>
            <person name="Geml J."/>
            <person name="Haridas S."/>
            <person name="Hughes K."/>
            <person name="Justo A."/>
            <person name="Karasinski D."/>
            <person name="Kautmanova I."/>
            <person name="Kiss B."/>
            <person name="Kocsube S."/>
            <person name="Kotiranta H."/>
            <person name="LaButti K.M."/>
            <person name="Lechner B.E."/>
            <person name="Liimatainen K."/>
            <person name="Lipzen A."/>
            <person name="Lukacs Z."/>
            <person name="Mihaltcheva S."/>
            <person name="Morgado L.N."/>
            <person name="Niskanen T."/>
            <person name="Noordeloos M.E."/>
            <person name="Ohm R.A."/>
            <person name="Ortiz-Santana B."/>
            <person name="Ovrebo C."/>
            <person name="Racz N."/>
            <person name="Riley R."/>
            <person name="Savchenko A."/>
            <person name="Shiryaev A."/>
            <person name="Soop K."/>
            <person name="Spirin V."/>
            <person name="Szebenyi C."/>
            <person name="Tomsovsky M."/>
            <person name="Tulloss R.E."/>
            <person name="Uehling J."/>
            <person name="Grigoriev I.V."/>
            <person name="Vagvolgyi C."/>
            <person name="Papp T."/>
            <person name="Martin F.M."/>
            <person name="Miettinen O."/>
            <person name="Hibbett D.S."/>
            <person name="Nagy L.G."/>
        </authorList>
    </citation>
    <scope>NUCLEOTIDE SEQUENCE [LARGE SCALE GENOMIC DNA]</scope>
    <source>
        <strain evidence="6 7">CBS 309.79</strain>
    </source>
</reference>
<comment type="similarity">
    <text evidence="2">Belongs to the alpha-ketoglutarate dehydrogenase family.</text>
</comment>
<dbReference type="Pfam" id="PF00676">
    <property type="entry name" value="E1_dh"/>
    <property type="match status" value="1"/>
</dbReference>
<dbReference type="OrthoDB" id="413077at2759"/>